<dbReference type="VEuPathDB" id="FungiDB:PEXP_021220"/>
<reference evidence="1 2" key="1">
    <citation type="journal article" date="2015" name="Mol. Plant Microbe Interact.">
        <title>Genome, transcriptome, and functional analyses of Penicillium expansum provide new insights into secondary metabolism and pathogenicity.</title>
        <authorList>
            <person name="Ballester A.R."/>
            <person name="Marcet-Houben M."/>
            <person name="Levin E."/>
            <person name="Sela N."/>
            <person name="Selma-Lazaro C."/>
            <person name="Carmona L."/>
            <person name="Wisniewski M."/>
            <person name="Droby S."/>
            <person name="Gonzalez-Candelas L."/>
            <person name="Gabaldon T."/>
        </authorList>
    </citation>
    <scope>NUCLEOTIDE SEQUENCE [LARGE SCALE GENOMIC DNA]</scope>
    <source>
        <strain evidence="1 2">MD-8</strain>
    </source>
</reference>
<dbReference type="GeneID" id="27682488"/>
<evidence type="ECO:0000313" key="2">
    <source>
        <dbReference type="Proteomes" id="UP000030143"/>
    </source>
</evidence>
<dbReference type="AlphaFoldDB" id="A0A0A2J7Y7"/>
<comment type="caution">
    <text evidence="1">The sequence shown here is derived from an EMBL/GenBank/DDBJ whole genome shotgun (WGS) entry which is preliminary data.</text>
</comment>
<dbReference type="EMBL" id="JQFZ01000160">
    <property type="protein sequence ID" value="KGO56719.1"/>
    <property type="molecule type" value="Genomic_DNA"/>
</dbReference>
<gene>
    <name evidence="1" type="ORF">PEX2_097980</name>
</gene>
<evidence type="ECO:0000313" key="1">
    <source>
        <dbReference type="EMBL" id="KGO56719.1"/>
    </source>
</evidence>
<dbReference type="RefSeq" id="XP_016598417.1">
    <property type="nucleotide sequence ID" value="XM_016747068.1"/>
</dbReference>
<proteinExistence type="predicted"/>
<organism evidence="1 2">
    <name type="scientific">Penicillium expansum</name>
    <name type="common">Blue mold rot fungus</name>
    <dbReference type="NCBI Taxonomy" id="27334"/>
    <lineage>
        <taxon>Eukaryota</taxon>
        <taxon>Fungi</taxon>
        <taxon>Dikarya</taxon>
        <taxon>Ascomycota</taxon>
        <taxon>Pezizomycotina</taxon>
        <taxon>Eurotiomycetes</taxon>
        <taxon>Eurotiomycetidae</taxon>
        <taxon>Eurotiales</taxon>
        <taxon>Aspergillaceae</taxon>
        <taxon>Penicillium</taxon>
    </lineage>
</organism>
<dbReference type="HOGENOM" id="CLU_2027509_0_0_1"/>
<keyword evidence="2" id="KW-1185">Reference proteome</keyword>
<sequence length="122" mass="13704">MSLSSPSRPAVFPTGFPAGWPFNYVEPFLVNTSFSTESLSHVVFSRLDIHHGVIDTNMVQNITTRGTLSGWVAFPTWVFLLAGFDEASITRQLKTISWKHERLDTAAWKWKEYGGGNQIGRT</sequence>
<protein>
    <submittedName>
        <fullName evidence="1">Uncharacterized protein</fullName>
    </submittedName>
</protein>
<dbReference type="Proteomes" id="UP000030143">
    <property type="component" value="Unassembled WGS sequence"/>
</dbReference>
<name>A0A0A2J7Y7_PENEN</name>
<accession>A0A0A2J7Y7</accession>